<protein>
    <submittedName>
        <fullName evidence="1">Uncharacterized protein</fullName>
    </submittedName>
</protein>
<dbReference type="EMBL" id="JACJFM010000016">
    <property type="protein sequence ID" value="MBB1487545.1"/>
    <property type="molecule type" value="Genomic_DNA"/>
</dbReference>
<dbReference type="Proteomes" id="UP000565262">
    <property type="component" value="Unassembled WGS sequence"/>
</dbReference>
<gene>
    <name evidence="1" type="ORF">H4O21_13090</name>
</gene>
<name>A0A839IQL7_9GAMM</name>
<dbReference type="RefSeq" id="WP_182809326.1">
    <property type="nucleotide sequence ID" value="NZ_JACJFM010000016.1"/>
</dbReference>
<proteinExistence type="predicted"/>
<accession>A0A839IQL7</accession>
<dbReference type="AlphaFoldDB" id="A0A839IQL7"/>
<organism evidence="1 2">
    <name type="scientific">Oceanospirillum sediminis</name>
    <dbReference type="NCBI Taxonomy" id="2760088"/>
    <lineage>
        <taxon>Bacteria</taxon>
        <taxon>Pseudomonadati</taxon>
        <taxon>Pseudomonadota</taxon>
        <taxon>Gammaproteobacteria</taxon>
        <taxon>Oceanospirillales</taxon>
        <taxon>Oceanospirillaceae</taxon>
        <taxon>Oceanospirillum</taxon>
    </lineage>
</organism>
<reference evidence="1 2" key="1">
    <citation type="submission" date="2020-08" db="EMBL/GenBank/DDBJ databases">
        <title>Oceanospirillum sp. nov. isolated from marine sediment.</title>
        <authorList>
            <person name="Ji X."/>
        </authorList>
    </citation>
    <scope>NUCLEOTIDE SEQUENCE [LARGE SCALE GENOMIC DNA]</scope>
    <source>
        <strain evidence="1 2">D5</strain>
    </source>
</reference>
<keyword evidence="2" id="KW-1185">Reference proteome</keyword>
<evidence type="ECO:0000313" key="2">
    <source>
        <dbReference type="Proteomes" id="UP000565262"/>
    </source>
</evidence>
<evidence type="ECO:0000313" key="1">
    <source>
        <dbReference type="EMBL" id="MBB1487545.1"/>
    </source>
</evidence>
<comment type="caution">
    <text evidence="1">The sequence shown here is derived from an EMBL/GenBank/DDBJ whole genome shotgun (WGS) entry which is preliminary data.</text>
</comment>
<sequence>MSDKWRHPLTIFILGAVSALIVHSVLFPSFNQSDGMQVVFHNGSDQLIQSIRLDFGHSNGQSSIQTFRIAGGEDRALLLNHEPGMGFNVVVTWVDGISQEFCALKGDERSSAIIPLTR</sequence>